<dbReference type="InterPro" id="IPR050490">
    <property type="entry name" value="Bact_solute-bd_prot1"/>
</dbReference>
<reference evidence="6 7" key="1">
    <citation type="submission" date="2019-04" db="EMBL/GenBank/DDBJ databases">
        <title>Microbes associate with the intestines of laboratory mice.</title>
        <authorList>
            <person name="Navarre W."/>
            <person name="Wong E."/>
            <person name="Huang K."/>
            <person name="Tropini C."/>
            <person name="Ng K."/>
            <person name="Yu B."/>
        </authorList>
    </citation>
    <scope>NUCLEOTIDE SEQUENCE [LARGE SCALE GENOMIC DNA]</scope>
    <source>
        <strain evidence="6 7">NM50_B9-20</strain>
    </source>
</reference>
<evidence type="ECO:0000256" key="2">
    <source>
        <dbReference type="ARBA" id="ARBA00008520"/>
    </source>
</evidence>
<dbReference type="SUPFAM" id="SSF53850">
    <property type="entry name" value="Periplasmic binding protein-like II"/>
    <property type="match status" value="1"/>
</dbReference>
<feature type="signal peptide" evidence="5">
    <location>
        <begin position="1"/>
        <end position="25"/>
    </location>
</feature>
<dbReference type="EMBL" id="SRYR01000005">
    <property type="protein sequence ID" value="TGY41849.1"/>
    <property type="molecule type" value="Genomic_DNA"/>
</dbReference>
<comment type="caution">
    <text evidence="6">The sequence shown here is derived from an EMBL/GenBank/DDBJ whole genome shotgun (WGS) entry which is preliminary data.</text>
</comment>
<sequence>MMKFKKLIALTLSLGLLTGCGTKGAGTSNEDIVTEITSPVEITFWHAMNGDLEKSLQKLTDEFMAQNSNITVTLQNQSSYPDLQQKITATVASPKDLPTLTQAYPDWMFNPIQDGLVTDLAPYIENETLKFDNYEDILASLREAATIDGKIYGMPFNKSTEVIWYNKTLFDELGLKAPTNYDELVQVAKTIKEKKGIPGAGFDSLNNYYTTFLKSEGKTFDNNFDVTSEESAKAVNYYLEGVKEGYFRIAGTDKYLSGPFGNETVGMYVGSNAGENFVKQGVGDKFEVGASPYPTNASLQQGTDLYVFSSATPEQKTAAYEFLKFLTSKEKQIQWGIETGYMPIRQSAIESDEYKNSGSLIAPILADATKNLYTNPVMTGADAAYREAGTVLEAILADTSTDVTKKLEEFKTTLNSIWE</sequence>
<protein>
    <submittedName>
        <fullName evidence="6">ABC transporter substrate-binding protein</fullName>
    </submittedName>
</protein>
<comment type="subcellular location">
    <subcellularLocation>
        <location evidence="1">Cell envelope</location>
    </subcellularLocation>
</comment>
<dbReference type="Proteomes" id="UP000306888">
    <property type="component" value="Unassembled WGS sequence"/>
</dbReference>
<dbReference type="Gene3D" id="3.40.190.10">
    <property type="entry name" value="Periplasmic binding protein-like II"/>
    <property type="match status" value="1"/>
</dbReference>
<gene>
    <name evidence="6" type="ORF">E5347_11055</name>
</gene>
<evidence type="ECO:0000256" key="5">
    <source>
        <dbReference type="SAM" id="SignalP"/>
    </source>
</evidence>
<accession>A0A4S2DI79</accession>
<dbReference type="CDD" id="cd14748">
    <property type="entry name" value="PBP2_UgpB"/>
    <property type="match status" value="1"/>
</dbReference>
<keyword evidence="7" id="KW-1185">Reference proteome</keyword>
<evidence type="ECO:0000313" key="7">
    <source>
        <dbReference type="Proteomes" id="UP000306888"/>
    </source>
</evidence>
<comment type="similarity">
    <text evidence="2">Belongs to the bacterial solute-binding protein 1 family.</text>
</comment>
<dbReference type="Pfam" id="PF13416">
    <property type="entry name" value="SBP_bac_8"/>
    <property type="match status" value="1"/>
</dbReference>
<evidence type="ECO:0000256" key="1">
    <source>
        <dbReference type="ARBA" id="ARBA00004196"/>
    </source>
</evidence>
<dbReference type="AlphaFoldDB" id="A0A4S2DI79"/>
<dbReference type="OrthoDB" id="9795467at2"/>
<evidence type="ECO:0000313" key="6">
    <source>
        <dbReference type="EMBL" id="TGY41849.1"/>
    </source>
</evidence>
<evidence type="ECO:0000256" key="3">
    <source>
        <dbReference type="ARBA" id="ARBA00022448"/>
    </source>
</evidence>
<name>A0A4S2DI79_9CLOT</name>
<dbReference type="GO" id="GO:0030313">
    <property type="term" value="C:cell envelope"/>
    <property type="evidence" value="ECO:0007669"/>
    <property type="project" value="UniProtKB-SubCell"/>
</dbReference>
<evidence type="ECO:0000256" key="4">
    <source>
        <dbReference type="ARBA" id="ARBA00022729"/>
    </source>
</evidence>
<dbReference type="PANTHER" id="PTHR43649:SF31">
    <property type="entry name" value="SN-GLYCEROL-3-PHOSPHATE-BINDING PERIPLASMIC PROTEIN UGPB"/>
    <property type="match status" value="1"/>
</dbReference>
<dbReference type="InterPro" id="IPR006059">
    <property type="entry name" value="SBP"/>
</dbReference>
<organism evidence="6 7">
    <name type="scientific">Clostridium sartagoforme</name>
    <dbReference type="NCBI Taxonomy" id="84031"/>
    <lineage>
        <taxon>Bacteria</taxon>
        <taxon>Bacillati</taxon>
        <taxon>Bacillota</taxon>
        <taxon>Clostridia</taxon>
        <taxon>Eubacteriales</taxon>
        <taxon>Clostridiaceae</taxon>
        <taxon>Clostridium</taxon>
    </lineage>
</organism>
<proteinExistence type="inferred from homology"/>
<dbReference type="PANTHER" id="PTHR43649">
    <property type="entry name" value="ARABINOSE-BINDING PROTEIN-RELATED"/>
    <property type="match status" value="1"/>
</dbReference>
<dbReference type="PROSITE" id="PS51257">
    <property type="entry name" value="PROKAR_LIPOPROTEIN"/>
    <property type="match status" value="1"/>
</dbReference>
<keyword evidence="3" id="KW-0813">Transport</keyword>
<feature type="chain" id="PRO_5020632924" evidence="5">
    <location>
        <begin position="26"/>
        <end position="419"/>
    </location>
</feature>
<keyword evidence="4 5" id="KW-0732">Signal</keyword>